<organism evidence="2 3">
    <name type="scientific">Lactuca saligna</name>
    <name type="common">Willowleaf lettuce</name>
    <dbReference type="NCBI Taxonomy" id="75948"/>
    <lineage>
        <taxon>Eukaryota</taxon>
        <taxon>Viridiplantae</taxon>
        <taxon>Streptophyta</taxon>
        <taxon>Embryophyta</taxon>
        <taxon>Tracheophyta</taxon>
        <taxon>Spermatophyta</taxon>
        <taxon>Magnoliopsida</taxon>
        <taxon>eudicotyledons</taxon>
        <taxon>Gunneridae</taxon>
        <taxon>Pentapetalae</taxon>
        <taxon>asterids</taxon>
        <taxon>campanulids</taxon>
        <taxon>Asterales</taxon>
        <taxon>Asteraceae</taxon>
        <taxon>Cichorioideae</taxon>
        <taxon>Cichorieae</taxon>
        <taxon>Lactucinae</taxon>
        <taxon>Lactuca</taxon>
    </lineage>
</organism>
<proteinExistence type="inferred from homology"/>
<sequence>MISPKKLDRITWNWQNLAALRPKRITVPRVAGCADFFGKGCFVVYTSDEIRFVVPLDYLKNEIFKELLEIAEEEYGSQRDGPIKLPFKATFMQYTVSLIEKQMGKDLEEEFRTTITSWRCLSTSNVRLQVHPQLPVG</sequence>
<dbReference type="PANTHER" id="PTHR31175">
    <property type="entry name" value="AUXIN-RESPONSIVE FAMILY PROTEIN"/>
    <property type="match status" value="1"/>
</dbReference>
<protein>
    <recommendedName>
        <fullName evidence="4">Auxin-responsive protein</fullName>
    </recommendedName>
</protein>
<dbReference type="Pfam" id="PF02519">
    <property type="entry name" value="Auxin_inducible"/>
    <property type="match status" value="1"/>
</dbReference>
<keyword evidence="3" id="KW-1185">Reference proteome</keyword>
<gene>
    <name evidence="2" type="ORF">LSALG_LOCUS37960</name>
</gene>
<dbReference type="PANTHER" id="PTHR31175:SF50">
    <property type="entry name" value="AUXIN-RESPONSIVE PROTEIN FAMILY, PUTATIVE-RELATED"/>
    <property type="match status" value="1"/>
</dbReference>
<evidence type="ECO:0000256" key="1">
    <source>
        <dbReference type="ARBA" id="ARBA00006974"/>
    </source>
</evidence>
<dbReference type="InterPro" id="IPR003676">
    <property type="entry name" value="SAUR_fam"/>
</dbReference>
<accession>A0AA35ZVZ4</accession>
<evidence type="ECO:0008006" key="4">
    <source>
        <dbReference type="Google" id="ProtNLM"/>
    </source>
</evidence>
<evidence type="ECO:0000313" key="3">
    <source>
        <dbReference type="Proteomes" id="UP001177003"/>
    </source>
</evidence>
<evidence type="ECO:0000313" key="2">
    <source>
        <dbReference type="EMBL" id="CAI9299236.1"/>
    </source>
</evidence>
<dbReference type="AlphaFoldDB" id="A0AA35ZVZ4"/>
<reference evidence="2" key="1">
    <citation type="submission" date="2023-04" db="EMBL/GenBank/DDBJ databases">
        <authorList>
            <person name="Vijverberg K."/>
            <person name="Xiong W."/>
            <person name="Schranz E."/>
        </authorList>
    </citation>
    <scope>NUCLEOTIDE SEQUENCE</scope>
</reference>
<dbReference type="GO" id="GO:0009733">
    <property type="term" value="P:response to auxin"/>
    <property type="evidence" value="ECO:0007669"/>
    <property type="project" value="InterPro"/>
</dbReference>
<name>A0AA35ZVZ4_LACSI</name>
<comment type="similarity">
    <text evidence="1">Belongs to the ARG7 family.</text>
</comment>
<dbReference type="Proteomes" id="UP001177003">
    <property type="component" value="Chromosome 8"/>
</dbReference>
<dbReference type="EMBL" id="OX465084">
    <property type="protein sequence ID" value="CAI9299236.1"/>
    <property type="molecule type" value="Genomic_DNA"/>
</dbReference>